<protein>
    <recommendedName>
        <fullName evidence="6">G-protein coupled receptors family 1 profile domain-containing protein</fullName>
    </recommendedName>
</protein>
<feature type="domain" description="G-protein coupled receptors family 1 profile" evidence="6">
    <location>
        <begin position="1"/>
        <end position="93"/>
    </location>
</feature>
<dbReference type="Pfam" id="PF10324">
    <property type="entry name" value="7TM_GPCR_Srw"/>
    <property type="match status" value="1"/>
</dbReference>
<keyword evidence="3 5" id="KW-1133">Transmembrane helix</keyword>
<keyword evidence="8" id="KW-1185">Reference proteome</keyword>
<accession>A0A8S3YNT6</accession>
<evidence type="ECO:0000313" key="8">
    <source>
        <dbReference type="Proteomes" id="UP000678393"/>
    </source>
</evidence>
<reference evidence="7" key="1">
    <citation type="submission" date="2021-04" db="EMBL/GenBank/DDBJ databases">
        <authorList>
            <consortium name="Molecular Ecology Group"/>
        </authorList>
    </citation>
    <scope>NUCLEOTIDE SEQUENCE</scope>
</reference>
<dbReference type="AlphaFoldDB" id="A0A8S3YNT6"/>
<dbReference type="OrthoDB" id="6134912at2759"/>
<feature type="non-terminal residue" evidence="7">
    <location>
        <position position="1"/>
    </location>
</feature>
<evidence type="ECO:0000256" key="2">
    <source>
        <dbReference type="ARBA" id="ARBA00022692"/>
    </source>
</evidence>
<evidence type="ECO:0000259" key="6">
    <source>
        <dbReference type="PROSITE" id="PS50262"/>
    </source>
</evidence>
<organism evidence="7 8">
    <name type="scientific">Candidula unifasciata</name>
    <dbReference type="NCBI Taxonomy" id="100452"/>
    <lineage>
        <taxon>Eukaryota</taxon>
        <taxon>Metazoa</taxon>
        <taxon>Spiralia</taxon>
        <taxon>Lophotrochozoa</taxon>
        <taxon>Mollusca</taxon>
        <taxon>Gastropoda</taxon>
        <taxon>Heterobranchia</taxon>
        <taxon>Euthyneura</taxon>
        <taxon>Panpulmonata</taxon>
        <taxon>Eupulmonata</taxon>
        <taxon>Stylommatophora</taxon>
        <taxon>Helicina</taxon>
        <taxon>Helicoidea</taxon>
        <taxon>Geomitridae</taxon>
        <taxon>Candidula</taxon>
    </lineage>
</organism>
<evidence type="ECO:0000256" key="4">
    <source>
        <dbReference type="ARBA" id="ARBA00023136"/>
    </source>
</evidence>
<dbReference type="InterPro" id="IPR019427">
    <property type="entry name" value="7TM_GPCR_serpentine_rcpt_Srw"/>
</dbReference>
<proteinExistence type="predicted"/>
<evidence type="ECO:0000313" key="7">
    <source>
        <dbReference type="EMBL" id="CAG5118774.1"/>
    </source>
</evidence>
<sequence length="110" mass="12661">LCVVVFTTILILKLRKASVWQSLSKRDKETLSMVALIAIILIICYTPSAVLCVLTVIEPEFSVGGKYFQTYQLFWTFAVVFENVNSSVNIFLYLKMSSKYRSTFRSLFRL</sequence>
<keyword evidence="4 5" id="KW-0472">Membrane</keyword>
<evidence type="ECO:0000256" key="5">
    <source>
        <dbReference type="SAM" id="Phobius"/>
    </source>
</evidence>
<dbReference type="GO" id="GO:0008528">
    <property type="term" value="F:G protein-coupled peptide receptor activity"/>
    <property type="evidence" value="ECO:0007669"/>
    <property type="project" value="InterPro"/>
</dbReference>
<feature type="transmembrane region" description="Helical" evidence="5">
    <location>
        <begin position="33"/>
        <end position="57"/>
    </location>
</feature>
<keyword evidence="2 5" id="KW-0812">Transmembrane</keyword>
<comment type="caution">
    <text evidence="7">The sequence shown here is derived from an EMBL/GenBank/DDBJ whole genome shotgun (WGS) entry which is preliminary data.</text>
</comment>
<dbReference type="PROSITE" id="PS50262">
    <property type="entry name" value="G_PROTEIN_RECEP_F1_2"/>
    <property type="match status" value="1"/>
</dbReference>
<dbReference type="Gene3D" id="1.20.1070.10">
    <property type="entry name" value="Rhodopsin 7-helix transmembrane proteins"/>
    <property type="match status" value="1"/>
</dbReference>
<gene>
    <name evidence="7" type="ORF">CUNI_LOCUS4332</name>
</gene>
<comment type="subcellular location">
    <subcellularLocation>
        <location evidence="1">Membrane</location>
    </subcellularLocation>
</comment>
<dbReference type="InterPro" id="IPR017452">
    <property type="entry name" value="GPCR_Rhodpsn_7TM"/>
</dbReference>
<dbReference type="Proteomes" id="UP000678393">
    <property type="component" value="Unassembled WGS sequence"/>
</dbReference>
<name>A0A8S3YNT6_9EUPU</name>
<feature type="transmembrane region" description="Helical" evidence="5">
    <location>
        <begin position="73"/>
        <end position="94"/>
    </location>
</feature>
<evidence type="ECO:0000256" key="3">
    <source>
        <dbReference type="ARBA" id="ARBA00022989"/>
    </source>
</evidence>
<dbReference type="GO" id="GO:0016020">
    <property type="term" value="C:membrane"/>
    <property type="evidence" value="ECO:0007669"/>
    <property type="project" value="UniProtKB-SubCell"/>
</dbReference>
<evidence type="ECO:0000256" key="1">
    <source>
        <dbReference type="ARBA" id="ARBA00004370"/>
    </source>
</evidence>
<dbReference type="EMBL" id="CAJHNH020000605">
    <property type="protein sequence ID" value="CAG5118774.1"/>
    <property type="molecule type" value="Genomic_DNA"/>
</dbReference>
<dbReference type="SUPFAM" id="SSF81321">
    <property type="entry name" value="Family A G protein-coupled receptor-like"/>
    <property type="match status" value="1"/>
</dbReference>